<dbReference type="GO" id="GO:0042597">
    <property type="term" value="C:periplasmic space"/>
    <property type="evidence" value="ECO:0007669"/>
    <property type="project" value="UniProtKB-SubCell"/>
</dbReference>
<feature type="chain" id="PRO_5017330668" description="Probable sugar-binding periplasmic protein" evidence="7">
    <location>
        <begin position="41"/>
        <end position="448"/>
    </location>
</feature>
<dbReference type="AlphaFoldDB" id="A0A398C856"/>
<proteinExistence type="inferred from homology"/>
<keyword evidence="3" id="KW-0813">Transport</keyword>
<keyword evidence="4 7" id="KW-0732">Signal</keyword>
<reference evidence="8 9" key="1">
    <citation type="submission" date="2018-09" db="EMBL/GenBank/DDBJ databases">
        <title>Draft genome of Simplicispira sp. NY-02.</title>
        <authorList>
            <person name="Im W.T."/>
        </authorList>
    </citation>
    <scope>NUCLEOTIDE SEQUENCE [LARGE SCALE GENOMIC DNA]</scope>
    <source>
        <strain evidence="8 9">NY-02</strain>
    </source>
</reference>
<evidence type="ECO:0000256" key="2">
    <source>
        <dbReference type="ARBA" id="ARBA00008520"/>
    </source>
</evidence>
<evidence type="ECO:0000256" key="7">
    <source>
        <dbReference type="SAM" id="SignalP"/>
    </source>
</evidence>
<feature type="signal peptide" evidence="7">
    <location>
        <begin position="1"/>
        <end position="40"/>
    </location>
</feature>
<dbReference type="EMBL" id="QXJC01000001">
    <property type="protein sequence ID" value="RID98929.1"/>
    <property type="molecule type" value="Genomic_DNA"/>
</dbReference>
<evidence type="ECO:0000256" key="4">
    <source>
        <dbReference type="ARBA" id="ARBA00022729"/>
    </source>
</evidence>
<comment type="similarity">
    <text evidence="2">Belongs to the bacterial solute-binding protein 1 family.</text>
</comment>
<comment type="subcellular location">
    <subcellularLocation>
        <location evidence="1">Periplasm</location>
    </subcellularLocation>
</comment>
<evidence type="ECO:0000256" key="1">
    <source>
        <dbReference type="ARBA" id="ARBA00004418"/>
    </source>
</evidence>
<evidence type="ECO:0000313" key="9">
    <source>
        <dbReference type="Proteomes" id="UP000266302"/>
    </source>
</evidence>
<evidence type="ECO:0000256" key="5">
    <source>
        <dbReference type="ARBA" id="ARBA00049629"/>
    </source>
</evidence>
<dbReference type="InterPro" id="IPR006059">
    <property type="entry name" value="SBP"/>
</dbReference>
<dbReference type="PANTHER" id="PTHR43649">
    <property type="entry name" value="ARABINOSE-BINDING PROTEIN-RELATED"/>
    <property type="match status" value="1"/>
</dbReference>
<dbReference type="Proteomes" id="UP000266302">
    <property type="component" value="Unassembled WGS sequence"/>
</dbReference>
<organism evidence="8 9">
    <name type="scientific">Simplicispira hankyongi</name>
    <dbReference type="NCBI Taxonomy" id="2315688"/>
    <lineage>
        <taxon>Bacteria</taxon>
        <taxon>Pseudomonadati</taxon>
        <taxon>Pseudomonadota</taxon>
        <taxon>Betaproteobacteria</taxon>
        <taxon>Burkholderiales</taxon>
        <taxon>Comamonadaceae</taxon>
        <taxon>Simplicispira</taxon>
    </lineage>
</organism>
<comment type="caution">
    <text evidence="8">The sequence shown here is derived from an EMBL/GenBank/DDBJ whole genome shotgun (WGS) entry which is preliminary data.</text>
</comment>
<name>A0A398C856_9BURK</name>
<dbReference type="OrthoDB" id="5580590at2"/>
<dbReference type="Pfam" id="PF01547">
    <property type="entry name" value="SBP_bac_1"/>
    <property type="match status" value="1"/>
</dbReference>
<dbReference type="PANTHER" id="PTHR43649:SF28">
    <property type="entry name" value="BINDING PROTEIN COMPONENT OF ABC SUGAR TRANSPORTER-RELATED"/>
    <property type="match status" value="1"/>
</dbReference>
<comment type="function">
    <text evidence="5">Part of a binding-protein-dependent transport system for a sugar.</text>
</comment>
<evidence type="ECO:0000256" key="6">
    <source>
        <dbReference type="ARBA" id="ARBA00049753"/>
    </source>
</evidence>
<protein>
    <recommendedName>
        <fullName evidence="6">Probable sugar-binding periplasmic protein</fullName>
    </recommendedName>
</protein>
<dbReference type="Gene3D" id="3.40.190.10">
    <property type="entry name" value="Periplasmic binding protein-like II"/>
    <property type="match status" value="2"/>
</dbReference>
<keyword evidence="9" id="KW-1185">Reference proteome</keyword>
<dbReference type="SUPFAM" id="SSF53850">
    <property type="entry name" value="Periplasmic binding protein-like II"/>
    <property type="match status" value="1"/>
</dbReference>
<sequence length="448" mass="48084">MSPTSRQPAPRPLMLSGPFRVKSLLAAALLFTTALTPAAAAEVELLHWWTSGGEARAVESLRATLATQGLTLKTPTVAGDADALAKILSERIAAHRAPDAVQMKAADLAQWGDQGALASLNALAKSDHWDYQIPRQIAEQVKYKDTYVAVPVNVHRVNWLYINRHLLAQVQGRAPQSWPQFFQLAERLQQAGITPLAHGNQPWQNLTLFETVVLGTGGADFYRHALVQGDPAAIGGATMERAMQTFVALKPLTVPAKASDAASSQDWNAATAQVIAGKAAMQVMGDWAKGEFLAAKQVPDRDFLCASTPGGATVYDYVVDSLAVFRQGTNPEATAEQNALAHAVTSLDFQRNFNLAKGSIPVTPGVDMAPFDACAKESSAYFLAARLANTLVPSVAHRMALPEPMHKALESLIDRLWNDAAYRPAQAQHDWAAAAHTAGAAISKFTQK</sequence>
<accession>A0A398C856</accession>
<dbReference type="RefSeq" id="WP_119107380.1">
    <property type="nucleotide sequence ID" value="NZ_QXJC01000001.1"/>
</dbReference>
<evidence type="ECO:0000313" key="8">
    <source>
        <dbReference type="EMBL" id="RID98929.1"/>
    </source>
</evidence>
<evidence type="ECO:0000256" key="3">
    <source>
        <dbReference type="ARBA" id="ARBA00022448"/>
    </source>
</evidence>
<dbReference type="InterPro" id="IPR050490">
    <property type="entry name" value="Bact_solute-bd_prot1"/>
</dbReference>
<gene>
    <name evidence="8" type="ORF">D3F03_00225</name>
</gene>